<dbReference type="Proteomes" id="UP001201812">
    <property type="component" value="Unassembled WGS sequence"/>
</dbReference>
<evidence type="ECO:0000313" key="2">
    <source>
        <dbReference type="Proteomes" id="UP001201812"/>
    </source>
</evidence>
<keyword evidence="2" id="KW-1185">Reference proteome</keyword>
<proteinExistence type="predicted"/>
<sequence>MRTRCGRLNSRVVKAGEVVEKRALAYLRELFKAFRDNMMKPGVNRPLYISKPAINSMVTIKIPTSCPSIAVKYVCIESTHAAYARQARRYKMVDDRRQIFMLKYWFSQCLLEASRPRPDDAEEYEFWDDPAFFYDDATDE</sequence>
<accession>A0AAD4MHU7</accession>
<comment type="caution">
    <text evidence="1">The sequence shown here is derived from an EMBL/GenBank/DDBJ whole genome shotgun (WGS) entry which is preliminary data.</text>
</comment>
<dbReference type="AlphaFoldDB" id="A0AAD4MHU7"/>
<dbReference type="EMBL" id="JAKKPZ010000368">
    <property type="protein sequence ID" value="KAI1695843.1"/>
    <property type="molecule type" value="Genomic_DNA"/>
</dbReference>
<organism evidence="1 2">
    <name type="scientific">Ditylenchus destructor</name>
    <dbReference type="NCBI Taxonomy" id="166010"/>
    <lineage>
        <taxon>Eukaryota</taxon>
        <taxon>Metazoa</taxon>
        <taxon>Ecdysozoa</taxon>
        <taxon>Nematoda</taxon>
        <taxon>Chromadorea</taxon>
        <taxon>Rhabditida</taxon>
        <taxon>Tylenchina</taxon>
        <taxon>Tylenchomorpha</taxon>
        <taxon>Sphaerularioidea</taxon>
        <taxon>Anguinidae</taxon>
        <taxon>Anguininae</taxon>
        <taxon>Ditylenchus</taxon>
    </lineage>
</organism>
<gene>
    <name evidence="1" type="ORF">DdX_19358</name>
</gene>
<name>A0AAD4MHU7_9BILA</name>
<evidence type="ECO:0000313" key="1">
    <source>
        <dbReference type="EMBL" id="KAI1695843.1"/>
    </source>
</evidence>
<protein>
    <submittedName>
        <fullName evidence="1">Uncharacterized protein</fullName>
    </submittedName>
</protein>
<reference evidence="1" key="1">
    <citation type="submission" date="2022-01" db="EMBL/GenBank/DDBJ databases">
        <title>Genome Sequence Resource for Two Populations of Ditylenchus destructor, the Migratory Endoparasitic Phytonematode.</title>
        <authorList>
            <person name="Zhang H."/>
            <person name="Lin R."/>
            <person name="Xie B."/>
        </authorList>
    </citation>
    <scope>NUCLEOTIDE SEQUENCE</scope>
    <source>
        <strain evidence="1">BazhouSP</strain>
    </source>
</reference>